<dbReference type="PANTHER" id="PTHR43685">
    <property type="entry name" value="GLYCOSYLTRANSFERASE"/>
    <property type="match status" value="1"/>
</dbReference>
<dbReference type="PATRIC" id="fig|178901.15.peg.2276"/>
<reference evidence="3 4" key="1">
    <citation type="submission" date="2015-06" db="EMBL/GenBank/DDBJ databases">
        <title>Improved classification and identification of acetic acid bacteria using matrix-assisted laser desorption/ionization time-of-flight mass spectrometry; Gluconobacter nephelii and Gluconobacter uchimurae are later heterotypic synonyms of Gluconobacter japonicus and Gluconobacter oxydans, respectively.</title>
        <authorList>
            <person name="Li L."/>
            <person name="Cleenwerck I."/>
            <person name="De Vuyst L."/>
            <person name="Vandamme P."/>
        </authorList>
    </citation>
    <scope>NUCLEOTIDE SEQUENCE [LARGE SCALE GENOMIC DNA]</scope>
    <source>
        <strain evidence="3 4">LMG 1604</strain>
    </source>
</reference>
<dbReference type="PANTHER" id="PTHR43685:SF11">
    <property type="entry name" value="GLYCOSYLTRANSFERASE TAGX-RELATED"/>
    <property type="match status" value="1"/>
</dbReference>
<accession>A0A149VHJ2</accession>
<comment type="caution">
    <text evidence="3">The sequence shown here is derived from an EMBL/GenBank/DDBJ whole genome shotgun (WGS) entry which is preliminary data.</text>
</comment>
<dbReference type="Gene3D" id="3.90.550.10">
    <property type="entry name" value="Spore Coat Polysaccharide Biosynthesis Protein SpsA, Chain A"/>
    <property type="match status" value="1"/>
</dbReference>
<organism evidence="3 4">
    <name type="scientific">Acetobacter malorum</name>
    <dbReference type="NCBI Taxonomy" id="178901"/>
    <lineage>
        <taxon>Bacteria</taxon>
        <taxon>Pseudomonadati</taxon>
        <taxon>Pseudomonadota</taxon>
        <taxon>Alphaproteobacteria</taxon>
        <taxon>Acetobacterales</taxon>
        <taxon>Acetobacteraceae</taxon>
        <taxon>Acetobacter</taxon>
    </lineage>
</organism>
<proteinExistence type="predicted"/>
<evidence type="ECO:0000313" key="3">
    <source>
        <dbReference type="EMBL" id="KXV79645.1"/>
    </source>
</evidence>
<evidence type="ECO:0000256" key="1">
    <source>
        <dbReference type="SAM" id="Phobius"/>
    </source>
</evidence>
<dbReference type="SUPFAM" id="SSF53448">
    <property type="entry name" value="Nucleotide-diphospho-sugar transferases"/>
    <property type="match status" value="1"/>
</dbReference>
<dbReference type="AlphaFoldDB" id="A0A149VHJ2"/>
<evidence type="ECO:0000259" key="2">
    <source>
        <dbReference type="Pfam" id="PF00535"/>
    </source>
</evidence>
<evidence type="ECO:0000313" key="4">
    <source>
        <dbReference type="Proteomes" id="UP000075538"/>
    </source>
</evidence>
<dbReference type="InterPro" id="IPR001173">
    <property type="entry name" value="Glyco_trans_2-like"/>
</dbReference>
<name>A0A149VHJ2_9PROT</name>
<dbReference type="InterPro" id="IPR050834">
    <property type="entry name" value="Glycosyltransf_2"/>
</dbReference>
<dbReference type="EMBL" id="LHZZ01000223">
    <property type="protein sequence ID" value="KXV79645.1"/>
    <property type="molecule type" value="Genomic_DNA"/>
</dbReference>
<keyword evidence="1" id="KW-1133">Transmembrane helix</keyword>
<dbReference type="CDD" id="cd00761">
    <property type="entry name" value="Glyco_tranf_GTA_type"/>
    <property type="match status" value="1"/>
</dbReference>
<protein>
    <recommendedName>
        <fullName evidence="2">Glycosyltransferase 2-like domain-containing protein</fullName>
    </recommendedName>
</protein>
<keyword evidence="1" id="KW-0472">Membrane</keyword>
<keyword evidence="1" id="KW-0812">Transmembrane</keyword>
<gene>
    <name evidence="3" type="ORF">AD953_01485</name>
</gene>
<dbReference type="InterPro" id="IPR029044">
    <property type="entry name" value="Nucleotide-diphossugar_trans"/>
</dbReference>
<feature type="transmembrane region" description="Helical" evidence="1">
    <location>
        <begin position="158"/>
        <end position="175"/>
    </location>
</feature>
<feature type="domain" description="Glycosyltransferase 2-like" evidence="2">
    <location>
        <begin position="8"/>
        <end position="169"/>
    </location>
</feature>
<dbReference type="Proteomes" id="UP000075538">
    <property type="component" value="Unassembled WGS sequence"/>
</dbReference>
<sequence>MSDIPIVSIIVRTKNREVFLKRAILSIINQTYKNWKAYIINDGGTNDYIDIVAPYIRNELKEKFIFVDMPLSSGRGGALSTGLNVSSEKYILIHDDDDTLEPDFLAKTVNYLEDDEDEVFSGVTTSNYDVYEELKNGEIIINKKTDTRGLKQGTIIDYSIYLSYIGVIIPISFLFKRDGIKKIGNIDTNLNHMGDYDFFIRLMQCGEIGIISDFLCSYHHRKPSGTSADTSRHEKKYDYHLAYRNNIIRAAIENKSSLKNMQSHFIHGKTINDFHTHHLQQQIFALTEQFSQLTTVLQDIVRKVYE</sequence>
<dbReference type="RefSeq" id="WP_061490138.1">
    <property type="nucleotide sequence ID" value="NZ_LHZZ01000223.1"/>
</dbReference>
<dbReference type="Pfam" id="PF00535">
    <property type="entry name" value="Glycos_transf_2"/>
    <property type="match status" value="1"/>
</dbReference>